<organism evidence="2 3">
    <name type="scientific">Suillus subaureus</name>
    <dbReference type="NCBI Taxonomy" id="48587"/>
    <lineage>
        <taxon>Eukaryota</taxon>
        <taxon>Fungi</taxon>
        <taxon>Dikarya</taxon>
        <taxon>Basidiomycota</taxon>
        <taxon>Agaricomycotina</taxon>
        <taxon>Agaricomycetes</taxon>
        <taxon>Agaricomycetidae</taxon>
        <taxon>Boletales</taxon>
        <taxon>Suillineae</taxon>
        <taxon>Suillaceae</taxon>
        <taxon>Suillus</taxon>
    </lineage>
</organism>
<keyword evidence="1" id="KW-0472">Membrane</keyword>
<feature type="transmembrane region" description="Helical" evidence="1">
    <location>
        <begin position="209"/>
        <end position="232"/>
    </location>
</feature>
<accession>A0A9P7EDJ6</accession>
<sequence>HVIAILCTIFRLVYRGWTRHFWWEDAWAAFALISDVVCLLCIWIHTSTSCEYLTSRSKIYLTTFMSVPIWTFPVASTSVVWCASAARMSIIFSVIRVANSSGCKYQRWITYLITVSFACMWIAVLIQKNITCVFICQMTKSVALLQLITDVIADVSLIIAPLQFWKNIRLSRNSKILIFSTFGASLLLIAVTIPHSIMLFHSASETTLIITHVKAALSLVICNLLVIVTVAYRVRWKESLDPDQTFGSPLIFTSAVAVQTPVNAIPMTLRSGNEETAPDD</sequence>
<feature type="transmembrane region" description="Helical" evidence="1">
    <location>
        <begin position="176"/>
        <end position="197"/>
    </location>
</feature>
<feature type="transmembrane region" description="Helical" evidence="1">
    <location>
        <begin position="26"/>
        <end position="45"/>
    </location>
</feature>
<reference evidence="2" key="1">
    <citation type="journal article" date="2020" name="New Phytol.">
        <title>Comparative genomics reveals dynamic genome evolution in host specialist ectomycorrhizal fungi.</title>
        <authorList>
            <person name="Lofgren L.A."/>
            <person name="Nguyen N.H."/>
            <person name="Vilgalys R."/>
            <person name="Ruytinx J."/>
            <person name="Liao H.L."/>
            <person name="Branco S."/>
            <person name="Kuo A."/>
            <person name="LaButti K."/>
            <person name="Lipzen A."/>
            <person name="Andreopoulos W."/>
            <person name="Pangilinan J."/>
            <person name="Riley R."/>
            <person name="Hundley H."/>
            <person name="Na H."/>
            <person name="Barry K."/>
            <person name="Grigoriev I.V."/>
            <person name="Stajich J.E."/>
            <person name="Kennedy P.G."/>
        </authorList>
    </citation>
    <scope>NUCLEOTIDE SEQUENCE</scope>
    <source>
        <strain evidence="2">MN1</strain>
    </source>
</reference>
<comment type="caution">
    <text evidence="2">The sequence shown here is derived from an EMBL/GenBank/DDBJ whole genome shotgun (WGS) entry which is preliminary data.</text>
</comment>
<dbReference type="AlphaFoldDB" id="A0A9P7EDJ6"/>
<evidence type="ECO:0000313" key="3">
    <source>
        <dbReference type="Proteomes" id="UP000807769"/>
    </source>
</evidence>
<keyword evidence="1" id="KW-1133">Transmembrane helix</keyword>
<dbReference type="OrthoDB" id="444631at2759"/>
<proteinExistence type="predicted"/>
<evidence type="ECO:0000313" key="2">
    <source>
        <dbReference type="EMBL" id="KAG1818726.1"/>
    </source>
</evidence>
<dbReference type="GeneID" id="64624780"/>
<feature type="transmembrane region" description="Helical" evidence="1">
    <location>
        <begin position="109"/>
        <end position="130"/>
    </location>
</feature>
<feature type="non-terminal residue" evidence="2">
    <location>
        <position position="1"/>
    </location>
</feature>
<keyword evidence="3" id="KW-1185">Reference proteome</keyword>
<dbReference type="EMBL" id="JABBWG010000011">
    <property type="protein sequence ID" value="KAG1818726.1"/>
    <property type="molecule type" value="Genomic_DNA"/>
</dbReference>
<name>A0A9P7EDJ6_9AGAM</name>
<keyword evidence="1" id="KW-0812">Transmembrane</keyword>
<dbReference type="Proteomes" id="UP000807769">
    <property type="component" value="Unassembled WGS sequence"/>
</dbReference>
<evidence type="ECO:0000256" key="1">
    <source>
        <dbReference type="SAM" id="Phobius"/>
    </source>
</evidence>
<dbReference type="RefSeq" id="XP_041194598.1">
    <property type="nucleotide sequence ID" value="XM_041330763.1"/>
</dbReference>
<feature type="transmembrane region" description="Helical" evidence="1">
    <location>
        <begin position="142"/>
        <end position="164"/>
    </location>
</feature>
<feature type="transmembrane region" description="Helical" evidence="1">
    <location>
        <begin position="57"/>
        <end position="72"/>
    </location>
</feature>
<protein>
    <submittedName>
        <fullName evidence="2">Uncharacterized protein</fullName>
    </submittedName>
</protein>
<gene>
    <name evidence="2" type="ORF">BJ212DRAFT_1268871</name>
</gene>